<feature type="transmembrane region" description="Helical" evidence="1">
    <location>
        <begin position="37"/>
        <end position="60"/>
    </location>
</feature>
<protein>
    <recommendedName>
        <fullName evidence="4">AtpZ/AtpI family protein</fullName>
    </recommendedName>
</protein>
<accession>A0A519B9A7</accession>
<keyword evidence="1" id="KW-1133">Transmembrane helix</keyword>
<sequence length="71" mass="8214">MDKEFIKQIARMSSLGLNLIISVLIGIFIGIEIDKYFGYEYLFLVIFSILGFSAGIYEIYRAIKRELNTKL</sequence>
<name>A0A519B9A7_9DELT</name>
<feature type="transmembrane region" description="Helical" evidence="1">
    <location>
        <begin position="12"/>
        <end position="31"/>
    </location>
</feature>
<keyword evidence="1" id="KW-0472">Membrane</keyword>
<evidence type="ECO:0000313" key="3">
    <source>
        <dbReference type="Proteomes" id="UP000320813"/>
    </source>
</evidence>
<proteinExistence type="predicted"/>
<comment type="caution">
    <text evidence="2">The sequence shown here is derived from an EMBL/GenBank/DDBJ whole genome shotgun (WGS) entry which is preliminary data.</text>
</comment>
<dbReference type="AlphaFoldDB" id="A0A519B9A7"/>
<evidence type="ECO:0000313" key="2">
    <source>
        <dbReference type="EMBL" id="RZD13865.1"/>
    </source>
</evidence>
<evidence type="ECO:0008006" key="4">
    <source>
        <dbReference type="Google" id="ProtNLM"/>
    </source>
</evidence>
<dbReference type="Proteomes" id="UP000320813">
    <property type="component" value="Unassembled WGS sequence"/>
</dbReference>
<evidence type="ECO:0000256" key="1">
    <source>
        <dbReference type="SAM" id="Phobius"/>
    </source>
</evidence>
<gene>
    <name evidence="2" type="ORF">EVJ47_08790</name>
</gene>
<dbReference type="InterPro" id="IPR032820">
    <property type="entry name" value="ATPase_put"/>
</dbReference>
<keyword evidence="1" id="KW-0812">Transmembrane</keyword>
<reference evidence="2 3" key="1">
    <citation type="submission" date="2019-01" db="EMBL/GenBank/DDBJ databases">
        <title>Insights into ecological role of a new deltaproteobacterial order Candidatus Sinidesulfobacterales (Sva0485) by metagenomics and metatranscriptomics.</title>
        <authorList>
            <person name="Tan S."/>
            <person name="Liu J."/>
            <person name="Fang Y."/>
            <person name="Hedlund B.P."/>
            <person name="Lian Z.H."/>
            <person name="Huang L.Y."/>
            <person name="Li J.T."/>
            <person name="Huang L.N."/>
            <person name="Li W.J."/>
            <person name="Jiang H.C."/>
            <person name="Dong H.L."/>
            <person name="Shu W.S."/>
        </authorList>
    </citation>
    <scope>NUCLEOTIDE SEQUENCE [LARGE SCALE GENOMIC DNA]</scope>
    <source>
        <strain evidence="2">AP3</strain>
    </source>
</reference>
<organism evidence="2 3">
    <name type="scientific">Candidatus Acidulodesulfobacterium ferriphilum</name>
    <dbReference type="NCBI Taxonomy" id="2597223"/>
    <lineage>
        <taxon>Bacteria</taxon>
        <taxon>Deltaproteobacteria</taxon>
        <taxon>Candidatus Acidulodesulfobacterales</taxon>
        <taxon>Candidatus Acidulodesulfobacterium</taxon>
    </lineage>
</organism>
<dbReference type="EMBL" id="SGBD01000006">
    <property type="protein sequence ID" value="RZD13865.1"/>
    <property type="molecule type" value="Genomic_DNA"/>
</dbReference>
<dbReference type="Pfam" id="PF09527">
    <property type="entry name" value="ATPase_gene1"/>
    <property type="match status" value="1"/>
</dbReference>